<sequence length="119" mass="13516">MYTQFLKNLVKSLNIKFSDNSDGSVLTARSNLFDPSIPVTQIHSDIDTVSDYLGTTQGSSDEQETAEPDNVVDFDAETQQINYQYCKDDKSDYCTDFQEEGDNEKKIINYLNSNLYSDI</sequence>
<gene>
    <name evidence="1" type="ORF">DPMN_024769</name>
</gene>
<reference evidence="1" key="2">
    <citation type="submission" date="2020-11" db="EMBL/GenBank/DDBJ databases">
        <authorList>
            <person name="McCartney M.A."/>
            <person name="Auch B."/>
            <person name="Kono T."/>
            <person name="Mallez S."/>
            <person name="Becker A."/>
            <person name="Gohl D.M."/>
            <person name="Silverstein K.A.T."/>
            <person name="Koren S."/>
            <person name="Bechman K.B."/>
            <person name="Herman A."/>
            <person name="Abrahante J.E."/>
            <person name="Garbe J."/>
        </authorList>
    </citation>
    <scope>NUCLEOTIDE SEQUENCE</scope>
    <source>
        <strain evidence="1">Duluth1</strain>
        <tissue evidence="1">Whole animal</tissue>
    </source>
</reference>
<comment type="caution">
    <text evidence="1">The sequence shown here is derived from an EMBL/GenBank/DDBJ whole genome shotgun (WGS) entry which is preliminary data.</text>
</comment>
<accession>A0A9D4LNJ2</accession>
<protein>
    <submittedName>
        <fullName evidence="1">Uncharacterized protein</fullName>
    </submittedName>
</protein>
<evidence type="ECO:0000313" key="1">
    <source>
        <dbReference type="EMBL" id="KAH3861818.1"/>
    </source>
</evidence>
<organism evidence="1 2">
    <name type="scientific">Dreissena polymorpha</name>
    <name type="common">Zebra mussel</name>
    <name type="synonym">Mytilus polymorpha</name>
    <dbReference type="NCBI Taxonomy" id="45954"/>
    <lineage>
        <taxon>Eukaryota</taxon>
        <taxon>Metazoa</taxon>
        <taxon>Spiralia</taxon>
        <taxon>Lophotrochozoa</taxon>
        <taxon>Mollusca</taxon>
        <taxon>Bivalvia</taxon>
        <taxon>Autobranchia</taxon>
        <taxon>Heteroconchia</taxon>
        <taxon>Euheterodonta</taxon>
        <taxon>Imparidentia</taxon>
        <taxon>Neoheterodontei</taxon>
        <taxon>Myida</taxon>
        <taxon>Dreissenoidea</taxon>
        <taxon>Dreissenidae</taxon>
        <taxon>Dreissena</taxon>
    </lineage>
</organism>
<evidence type="ECO:0000313" key="2">
    <source>
        <dbReference type="Proteomes" id="UP000828390"/>
    </source>
</evidence>
<dbReference type="AlphaFoldDB" id="A0A9D4LNJ2"/>
<dbReference type="EMBL" id="JAIWYP010000002">
    <property type="protein sequence ID" value="KAH3861818.1"/>
    <property type="molecule type" value="Genomic_DNA"/>
</dbReference>
<keyword evidence="2" id="KW-1185">Reference proteome</keyword>
<reference evidence="1" key="1">
    <citation type="journal article" date="2019" name="bioRxiv">
        <title>The Genome of the Zebra Mussel, Dreissena polymorpha: A Resource for Invasive Species Research.</title>
        <authorList>
            <person name="McCartney M.A."/>
            <person name="Auch B."/>
            <person name="Kono T."/>
            <person name="Mallez S."/>
            <person name="Zhang Y."/>
            <person name="Obille A."/>
            <person name="Becker A."/>
            <person name="Abrahante J.E."/>
            <person name="Garbe J."/>
            <person name="Badalamenti J.P."/>
            <person name="Herman A."/>
            <person name="Mangelson H."/>
            <person name="Liachko I."/>
            <person name="Sullivan S."/>
            <person name="Sone E.D."/>
            <person name="Koren S."/>
            <person name="Silverstein K.A.T."/>
            <person name="Beckman K.B."/>
            <person name="Gohl D.M."/>
        </authorList>
    </citation>
    <scope>NUCLEOTIDE SEQUENCE</scope>
    <source>
        <strain evidence="1">Duluth1</strain>
        <tissue evidence="1">Whole animal</tissue>
    </source>
</reference>
<name>A0A9D4LNJ2_DREPO</name>
<proteinExistence type="predicted"/>
<dbReference type="Proteomes" id="UP000828390">
    <property type="component" value="Unassembled WGS sequence"/>
</dbReference>